<feature type="binding site" evidence="7">
    <location>
        <position position="55"/>
    </location>
    <ligand>
        <name>S-adenosyl-L-methionine</name>
        <dbReference type="ChEBI" id="CHEBI:59789"/>
    </ligand>
</feature>
<dbReference type="AlphaFoldDB" id="A0A9P9A5U5"/>
<keyword evidence="10" id="KW-1185">Reference proteome</keyword>
<dbReference type="GO" id="GO:0002128">
    <property type="term" value="P:tRNA nucleoside ribose methylation"/>
    <property type="evidence" value="ECO:0007669"/>
    <property type="project" value="UniProtKB-UniRule"/>
</dbReference>
<dbReference type="GO" id="GO:0005737">
    <property type="term" value="C:cytoplasm"/>
    <property type="evidence" value="ECO:0007669"/>
    <property type="project" value="UniProtKB-SubCell"/>
</dbReference>
<proteinExistence type="inferred from homology"/>
<name>A0A9P9A5U5_9PEZI</name>
<keyword evidence="5 7" id="KW-0819">tRNA processing</keyword>
<dbReference type="SUPFAM" id="SSF53335">
    <property type="entry name" value="S-adenosyl-L-methionine-dependent methyltransferases"/>
    <property type="match status" value="1"/>
</dbReference>
<dbReference type="EC" id="2.1.1.205" evidence="7"/>
<protein>
    <recommendedName>
        <fullName evidence="7">Putative tRNA (cytidine(32)/guanosine(34)-2'-O)-methyltransferase</fullName>
        <ecNumber evidence="7">2.1.1.205</ecNumber>
    </recommendedName>
    <alternativeName>
        <fullName evidence="7">2'-O-ribose RNA methyltransferase TRM7 homolog</fullName>
    </alternativeName>
</protein>
<keyword evidence="4 7" id="KW-0949">S-adenosyl-L-methionine</keyword>
<dbReference type="OrthoDB" id="289250at2759"/>
<feature type="binding site" evidence="7">
    <location>
        <position position="123"/>
    </location>
    <ligand>
        <name>S-adenosyl-L-methionine</name>
        <dbReference type="ChEBI" id="CHEBI:59789"/>
    </ligand>
</feature>
<dbReference type="PANTHER" id="PTHR10920">
    <property type="entry name" value="RIBOSOMAL RNA METHYLTRANSFERASE"/>
    <property type="match status" value="1"/>
</dbReference>
<evidence type="ECO:0000313" key="10">
    <source>
        <dbReference type="Proteomes" id="UP000770015"/>
    </source>
</evidence>
<dbReference type="HAMAP" id="MF_01547">
    <property type="entry name" value="RNA_methyltr_E"/>
    <property type="match status" value="1"/>
</dbReference>
<comment type="subcellular location">
    <subcellularLocation>
        <location evidence="7">Cytoplasm</location>
    </subcellularLocation>
</comment>
<feature type="domain" description="Ribosomal RNA methyltransferase FtsJ" evidence="8">
    <location>
        <begin position="21"/>
        <end position="259"/>
    </location>
</feature>
<evidence type="ECO:0000256" key="4">
    <source>
        <dbReference type="ARBA" id="ARBA00022691"/>
    </source>
</evidence>
<comment type="function">
    <text evidence="7">Methylates the 2'-O-ribose of nucleotides at positions 32 and 34 of the tRNA anticodon loop of substrate tRNAs.</text>
</comment>
<dbReference type="Pfam" id="PF01728">
    <property type="entry name" value="FtsJ"/>
    <property type="match status" value="1"/>
</dbReference>
<dbReference type="EMBL" id="JAGSXJ010000046">
    <property type="protein sequence ID" value="KAH6662395.1"/>
    <property type="molecule type" value="Genomic_DNA"/>
</dbReference>
<gene>
    <name evidence="9" type="ORF">F5X68DRAFT_266166</name>
</gene>
<comment type="caution">
    <text evidence="9">The sequence shown here is derived from an EMBL/GenBank/DDBJ whole genome shotgun (WGS) entry which is preliminary data.</text>
</comment>
<evidence type="ECO:0000256" key="2">
    <source>
        <dbReference type="ARBA" id="ARBA00022603"/>
    </source>
</evidence>
<feature type="active site" description="Proton acceptor" evidence="7">
    <location>
        <position position="216"/>
    </location>
</feature>
<keyword evidence="3 7" id="KW-0808">Transferase</keyword>
<feature type="binding site" evidence="7">
    <location>
        <position position="53"/>
    </location>
    <ligand>
        <name>S-adenosyl-L-methionine</name>
        <dbReference type="ChEBI" id="CHEBI:59789"/>
    </ligand>
</feature>
<organism evidence="9 10">
    <name type="scientific">Plectosphaerella plurivora</name>
    <dbReference type="NCBI Taxonomy" id="936078"/>
    <lineage>
        <taxon>Eukaryota</taxon>
        <taxon>Fungi</taxon>
        <taxon>Dikarya</taxon>
        <taxon>Ascomycota</taxon>
        <taxon>Pezizomycotina</taxon>
        <taxon>Sordariomycetes</taxon>
        <taxon>Hypocreomycetidae</taxon>
        <taxon>Glomerellales</taxon>
        <taxon>Plectosphaerellaceae</taxon>
        <taxon>Plectosphaerella</taxon>
    </lineage>
</organism>
<comment type="similarity">
    <text evidence="7">Belongs to the class I-like SAM-binding methyltransferase superfamily. RNA methyltransferase RlmE family. TRM7 subfamily.</text>
</comment>
<dbReference type="InterPro" id="IPR029063">
    <property type="entry name" value="SAM-dependent_MTases_sf"/>
</dbReference>
<accession>A0A9P9A5U5</accession>
<feature type="binding site" evidence="7">
    <location>
        <position position="139"/>
    </location>
    <ligand>
        <name>S-adenosyl-L-methionine</name>
        <dbReference type="ChEBI" id="CHEBI:59789"/>
    </ligand>
</feature>
<dbReference type="GO" id="GO:0106340">
    <property type="term" value="F:tRNA (guanosine(34)-2'-O)-methyltransferase activity"/>
    <property type="evidence" value="ECO:0007669"/>
    <property type="project" value="UniProtKB-ARBA"/>
</dbReference>
<reference evidence="9" key="1">
    <citation type="journal article" date="2021" name="Nat. Commun.">
        <title>Genetic determinants of endophytism in the Arabidopsis root mycobiome.</title>
        <authorList>
            <person name="Mesny F."/>
            <person name="Miyauchi S."/>
            <person name="Thiergart T."/>
            <person name="Pickel B."/>
            <person name="Atanasova L."/>
            <person name="Karlsson M."/>
            <person name="Huettel B."/>
            <person name="Barry K.W."/>
            <person name="Haridas S."/>
            <person name="Chen C."/>
            <person name="Bauer D."/>
            <person name="Andreopoulos W."/>
            <person name="Pangilinan J."/>
            <person name="LaButti K."/>
            <person name="Riley R."/>
            <person name="Lipzen A."/>
            <person name="Clum A."/>
            <person name="Drula E."/>
            <person name="Henrissat B."/>
            <person name="Kohler A."/>
            <person name="Grigoriev I.V."/>
            <person name="Martin F.M."/>
            <person name="Hacquard S."/>
        </authorList>
    </citation>
    <scope>NUCLEOTIDE SEQUENCE</scope>
    <source>
        <strain evidence="9">MPI-SDFR-AT-0117</strain>
    </source>
</reference>
<dbReference type="Proteomes" id="UP000770015">
    <property type="component" value="Unassembled WGS sequence"/>
</dbReference>
<evidence type="ECO:0000256" key="1">
    <source>
        <dbReference type="ARBA" id="ARBA00022490"/>
    </source>
</evidence>
<dbReference type="PANTHER" id="PTHR10920:SF12">
    <property type="entry name" value="TRNA (CYTIDINE(32)_GUANOSINE(34)-2'-O)-METHYLTRANSFERASE-RELATED"/>
    <property type="match status" value="1"/>
</dbReference>
<dbReference type="GO" id="GO:0002181">
    <property type="term" value="P:cytoplasmic translation"/>
    <property type="evidence" value="ECO:0007669"/>
    <property type="project" value="UniProtKB-UniRule"/>
</dbReference>
<evidence type="ECO:0000259" key="8">
    <source>
        <dbReference type="Pfam" id="PF01728"/>
    </source>
</evidence>
<dbReference type="InterPro" id="IPR002877">
    <property type="entry name" value="RNA_MeTrfase_FtsJ_dom"/>
</dbReference>
<evidence type="ECO:0000256" key="6">
    <source>
        <dbReference type="ARBA" id="ARBA00048902"/>
    </source>
</evidence>
<evidence type="ECO:0000313" key="9">
    <source>
        <dbReference type="EMBL" id="KAH6662395.1"/>
    </source>
</evidence>
<dbReference type="InterPro" id="IPR050082">
    <property type="entry name" value="RNA_methyltr_RlmE"/>
</dbReference>
<dbReference type="HAMAP" id="MF_03162">
    <property type="entry name" value="RNA_methyltr_E_TRM7"/>
    <property type="match status" value="1"/>
</dbReference>
<sequence>MGKASKDKRDAYYRLAKEQGWRARSAFKLLQLDEEFDLFANVTRVVDLCAAPGSWSQVLSRVLIKDEKFGRTAWQDREASFRQQMLNVFQSQDSGAVPADVAADTPMTDAGEDRKDVKIVSIDLQPISPLSGVVTLRADITHPATVPLLLKALDSDYDPTTKSKQASQPVDLVISDGAPDVTGLHDLDIYVQSQLLFAALNLALCVLKPGGKFVAKIFRGRNVDILYAQLKIFFEKVIVAKPRSSRASSVEAFIVCINFQPPAGFKASLENPLGVGNRLPEMLDERQGQLPIVADTLMQDTTTAAWASIPQQVPTTDASGVVEMEVYDEQEESQEPKDVKWIARFIACGDLSAFDSDASYTLPDDHVSLDPVQPPTAPPYKRAIELRKLIGGSNKPATVKG</sequence>
<comment type="catalytic activity">
    <reaction evidence="6 7">
        <text>cytidine(32)/guanosine(34) in tRNA + 2 S-adenosyl-L-methionine = 2'-O-methylcytidine(32)/2'-O-methylguanosine(34) in tRNA + 2 S-adenosyl-L-homocysteine + 2 H(+)</text>
        <dbReference type="Rhea" id="RHEA:42396"/>
        <dbReference type="Rhea" id="RHEA-COMP:10246"/>
        <dbReference type="Rhea" id="RHEA-COMP:10247"/>
        <dbReference type="ChEBI" id="CHEBI:15378"/>
        <dbReference type="ChEBI" id="CHEBI:57856"/>
        <dbReference type="ChEBI" id="CHEBI:59789"/>
        <dbReference type="ChEBI" id="CHEBI:74269"/>
        <dbReference type="ChEBI" id="CHEBI:74445"/>
        <dbReference type="ChEBI" id="CHEBI:74495"/>
        <dbReference type="ChEBI" id="CHEBI:82748"/>
        <dbReference type="EC" id="2.1.1.205"/>
    </reaction>
</comment>
<dbReference type="InterPro" id="IPR015507">
    <property type="entry name" value="rRNA-MeTfrase_E"/>
</dbReference>
<keyword evidence="1 7" id="KW-0963">Cytoplasm</keyword>
<evidence type="ECO:0000256" key="5">
    <source>
        <dbReference type="ARBA" id="ARBA00022694"/>
    </source>
</evidence>
<evidence type="ECO:0000256" key="7">
    <source>
        <dbReference type="HAMAP-Rule" id="MF_03162"/>
    </source>
</evidence>
<evidence type="ECO:0000256" key="3">
    <source>
        <dbReference type="ARBA" id="ARBA00022679"/>
    </source>
</evidence>
<keyword evidence="2 7" id="KW-0489">Methyltransferase</keyword>
<dbReference type="InterPro" id="IPR028590">
    <property type="entry name" value="RNA_methyltr_E_TRM7"/>
</dbReference>
<dbReference type="Gene3D" id="3.40.50.150">
    <property type="entry name" value="Vaccinia Virus protein VP39"/>
    <property type="match status" value="1"/>
</dbReference>
<feature type="binding site" evidence="7">
    <location>
        <position position="176"/>
    </location>
    <ligand>
        <name>S-adenosyl-L-methionine</name>
        <dbReference type="ChEBI" id="CHEBI:59789"/>
    </ligand>
</feature>